<proteinExistence type="predicted"/>
<dbReference type="SUPFAM" id="SSF51971">
    <property type="entry name" value="Nucleotide-binding domain"/>
    <property type="match status" value="1"/>
</dbReference>
<dbReference type="InterPro" id="IPR006076">
    <property type="entry name" value="FAD-dep_OxRdtase"/>
</dbReference>
<evidence type="ECO:0000259" key="2">
    <source>
        <dbReference type="Pfam" id="PF01266"/>
    </source>
</evidence>
<dbReference type="AlphaFoldDB" id="A0A1H3VF84"/>
<sequence>MFNNTLIVGFGIAGVTIAHRLHNSNHKFKIISDQSQCASRTAGGVINPIALKRYKKAWKADVFYHEAIKFYRFLETRLDADLLKSKPIYKALNSAEDQNDFLIASDRNFLDQFLSPKILSDSKIFTTTDVIGEVKSTFTIDLNSLLDSSAEFFRDIYISDSFRFEELEFLENGHFLYRNETFTHVIFCEGFGININPFFNDLPIYGNKGEYLIISSTDLNYQEVILKSRYFLIPLGGDLYKFGANYDRKSLNNQPTKETRDHLKIEFEKMITCEYEIVNQVAGVRPTVKDRKPVLGCHPKHCNLYVFNGFGSRGVLAAPSLSETLYEFIFNDKELHKEINVKRFYSPL</sequence>
<protein>
    <submittedName>
        <fullName evidence="3">Glycine/D-amino acid oxidase</fullName>
    </submittedName>
</protein>
<name>A0A1H3VF84_9FLAO</name>
<gene>
    <name evidence="3" type="ORF">SAMN05421540_10163</name>
</gene>
<dbReference type="RefSeq" id="WP_093237769.1">
    <property type="nucleotide sequence ID" value="NZ_FNQF01000001.1"/>
</dbReference>
<dbReference type="InterPro" id="IPR036188">
    <property type="entry name" value="FAD/NAD-bd_sf"/>
</dbReference>
<organism evidence="3 4">
    <name type="scientific">Psychroflexus halocasei</name>
    <dbReference type="NCBI Taxonomy" id="908615"/>
    <lineage>
        <taxon>Bacteria</taxon>
        <taxon>Pseudomonadati</taxon>
        <taxon>Bacteroidota</taxon>
        <taxon>Flavobacteriia</taxon>
        <taxon>Flavobacteriales</taxon>
        <taxon>Flavobacteriaceae</taxon>
        <taxon>Psychroflexus</taxon>
    </lineage>
</organism>
<evidence type="ECO:0000313" key="3">
    <source>
        <dbReference type="EMBL" id="SDZ73443.1"/>
    </source>
</evidence>
<dbReference type="Proteomes" id="UP000198820">
    <property type="component" value="Unassembled WGS sequence"/>
</dbReference>
<keyword evidence="4" id="KW-1185">Reference proteome</keyword>
<feature type="domain" description="FAD dependent oxidoreductase" evidence="2">
    <location>
        <begin position="6"/>
        <end position="324"/>
    </location>
</feature>
<dbReference type="EMBL" id="FNQF01000001">
    <property type="protein sequence ID" value="SDZ73443.1"/>
    <property type="molecule type" value="Genomic_DNA"/>
</dbReference>
<dbReference type="GO" id="GO:0016491">
    <property type="term" value="F:oxidoreductase activity"/>
    <property type="evidence" value="ECO:0007669"/>
    <property type="project" value="UniProtKB-KW"/>
</dbReference>
<dbReference type="PANTHER" id="PTHR13847">
    <property type="entry name" value="SARCOSINE DEHYDROGENASE-RELATED"/>
    <property type="match status" value="1"/>
</dbReference>
<dbReference type="Gene3D" id="3.50.50.60">
    <property type="entry name" value="FAD/NAD(P)-binding domain"/>
    <property type="match status" value="1"/>
</dbReference>
<dbReference type="Pfam" id="PF01266">
    <property type="entry name" value="DAO"/>
    <property type="match status" value="1"/>
</dbReference>
<evidence type="ECO:0000256" key="1">
    <source>
        <dbReference type="ARBA" id="ARBA00023002"/>
    </source>
</evidence>
<keyword evidence="1" id="KW-0560">Oxidoreductase</keyword>
<dbReference type="Gene3D" id="3.30.9.10">
    <property type="entry name" value="D-Amino Acid Oxidase, subunit A, domain 2"/>
    <property type="match status" value="1"/>
</dbReference>
<dbReference type="PANTHER" id="PTHR13847:SF289">
    <property type="entry name" value="GLYCINE OXIDASE"/>
    <property type="match status" value="1"/>
</dbReference>
<reference evidence="3 4" key="1">
    <citation type="submission" date="2016-10" db="EMBL/GenBank/DDBJ databases">
        <authorList>
            <person name="de Groot N.N."/>
        </authorList>
    </citation>
    <scope>NUCLEOTIDE SEQUENCE [LARGE SCALE GENOMIC DNA]</scope>
    <source>
        <strain evidence="3 4">DSM 23581</strain>
    </source>
</reference>
<dbReference type="GO" id="GO:0005737">
    <property type="term" value="C:cytoplasm"/>
    <property type="evidence" value="ECO:0007669"/>
    <property type="project" value="TreeGrafter"/>
</dbReference>
<accession>A0A1H3VF84</accession>
<evidence type="ECO:0000313" key="4">
    <source>
        <dbReference type="Proteomes" id="UP000198820"/>
    </source>
</evidence>
<dbReference type="STRING" id="908615.SAMN05421540_10163"/>